<evidence type="ECO:0000313" key="24">
    <source>
        <dbReference type="EMBL" id="EPT05293.1"/>
    </source>
</evidence>
<organism evidence="24 25">
    <name type="scientific">Fomitopsis schrenkii</name>
    <name type="common">Brown rot fungus</name>
    <dbReference type="NCBI Taxonomy" id="2126942"/>
    <lineage>
        <taxon>Eukaryota</taxon>
        <taxon>Fungi</taxon>
        <taxon>Dikarya</taxon>
        <taxon>Basidiomycota</taxon>
        <taxon>Agaricomycotina</taxon>
        <taxon>Agaricomycetes</taxon>
        <taxon>Polyporales</taxon>
        <taxon>Fomitopsis</taxon>
    </lineage>
</organism>
<evidence type="ECO:0000256" key="13">
    <source>
        <dbReference type="ARBA" id="ARBA00022801"/>
    </source>
</evidence>
<dbReference type="PROSITE" id="PS01245">
    <property type="entry name" value="RIO1"/>
    <property type="match status" value="1"/>
</dbReference>
<dbReference type="OrthoDB" id="205248at2759"/>
<dbReference type="InterPro" id="IPR018934">
    <property type="entry name" value="RIO_dom"/>
</dbReference>
<dbReference type="FunCoup" id="S8EMA3">
    <property type="interactions" value="847"/>
</dbReference>
<evidence type="ECO:0000259" key="23">
    <source>
        <dbReference type="SMART" id="SM00090"/>
    </source>
</evidence>
<keyword evidence="14 20" id="KW-0067">ATP-binding</keyword>
<dbReference type="InterPro" id="IPR011009">
    <property type="entry name" value="Kinase-like_dom_sf"/>
</dbReference>
<dbReference type="InterPro" id="IPR017407">
    <property type="entry name" value="Ser/Thr_kinase_Rio1"/>
</dbReference>
<comment type="similarity">
    <text evidence="3">Belongs to the protein kinase superfamily. RIO-type Ser/Thr kinase family.</text>
</comment>
<dbReference type="Proteomes" id="UP000015241">
    <property type="component" value="Unassembled WGS sequence"/>
</dbReference>
<dbReference type="Gene3D" id="1.10.510.10">
    <property type="entry name" value="Transferase(Phosphotransferase) domain 1"/>
    <property type="match status" value="1"/>
</dbReference>
<dbReference type="GO" id="GO:0046872">
    <property type="term" value="F:metal ion binding"/>
    <property type="evidence" value="ECO:0007669"/>
    <property type="project" value="UniProtKB-KW"/>
</dbReference>
<dbReference type="GO" id="GO:0005524">
    <property type="term" value="F:ATP binding"/>
    <property type="evidence" value="ECO:0007669"/>
    <property type="project" value="UniProtKB-KW"/>
</dbReference>
<dbReference type="GO" id="GO:0004674">
    <property type="term" value="F:protein serine/threonine kinase activity"/>
    <property type="evidence" value="ECO:0007669"/>
    <property type="project" value="UniProtKB-KW"/>
</dbReference>
<keyword evidence="12" id="KW-0418">Kinase</keyword>
<feature type="domain" description="RIO kinase" evidence="23">
    <location>
        <begin position="191"/>
        <end position="467"/>
    </location>
</feature>
<dbReference type="InterPro" id="IPR000687">
    <property type="entry name" value="RIO_kinase"/>
</dbReference>
<dbReference type="AlphaFoldDB" id="S8EMA3"/>
<dbReference type="HOGENOM" id="CLU_018693_4_0_1"/>
<feature type="region of interest" description="Disordered" evidence="22">
    <location>
        <begin position="476"/>
        <end position="507"/>
    </location>
</feature>
<evidence type="ECO:0000256" key="5">
    <source>
        <dbReference type="ARBA" id="ARBA00016038"/>
    </source>
</evidence>
<evidence type="ECO:0000256" key="17">
    <source>
        <dbReference type="ARBA" id="ARBA00048679"/>
    </source>
</evidence>
<keyword evidence="6" id="KW-0963">Cytoplasm</keyword>
<dbReference type="Gene3D" id="3.30.200.20">
    <property type="entry name" value="Phosphorylase Kinase, domain 1"/>
    <property type="match status" value="1"/>
</dbReference>
<dbReference type="STRING" id="743788.S8EMA3"/>
<feature type="region of interest" description="Disordered" evidence="22">
    <location>
        <begin position="39"/>
        <end position="70"/>
    </location>
</feature>
<evidence type="ECO:0000256" key="18">
    <source>
        <dbReference type="ARBA" id="ARBA00068838"/>
    </source>
</evidence>
<dbReference type="EC" id="2.7.11.1" evidence="4"/>
<dbReference type="SUPFAM" id="SSF56112">
    <property type="entry name" value="Protein kinase-like (PK-like)"/>
    <property type="match status" value="1"/>
</dbReference>
<feature type="binding site" evidence="21">
    <location>
        <position position="370"/>
    </location>
    <ligand>
        <name>Mg(2+)</name>
        <dbReference type="ChEBI" id="CHEBI:18420"/>
    </ligand>
</feature>
<dbReference type="PANTHER" id="PTHR45723">
    <property type="entry name" value="SERINE/THREONINE-PROTEIN KINASE RIO1"/>
    <property type="match status" value="1"/>
</dbReference>
<proteinExistence type="inferred from homology"/>
<keyword evidence="15" id="KW-0460">Magnesium</keyword>
<evidence type="ECO:0000256" key="22">
    <source>
        <dbReference type="SAM" id="MobiDB-lite"/>
    </source>
</evidence>
<evidence type="ECO:0000256" key="20">
    <source>
        <dbReference type="PIRSR" id="PIRSR038147-2"/>
    </source>
</evidence>
<evidence type="ECO:0000256" key="6">
    <source>
        <dbReference type="ARBA" id="ARBA00022490"/>
    </source>
</evidence>
<keyword evidence="10" id="KW-0479">Metal-binding</keyword>
<comment type="subcellular location">
    <subcellularLocation>
        <location evidence="2">Cytoplasm</location>
    </subcellularLocation>
</comment>
<evidence type="ECO:0000256" key="11">
    <source>
        <dbReference type="ARBA" id="ARBA00022741"/>
    </source>
</evidence>
<keyword evidence="7" id="KW-0690">Ribosome biogenesis</keyword>
<gene>
    <name evidence="24" type="ORF">FOMPIDRAFT_1013580</name>
</gene>
<evidence type="ECO:0000256" key="1">
    <source>
        <dbReference type="ARBA" id="ARBA00001946"/>
    </source>
</evidence>
<evidence type="ECO:0000256" key="7">
    <source>
        <dbReference type="ARBA" id="ARBA00022517"/>
    </source>
</evidence>
<feature type="compositionally biased region" description="Acidic residues" evidence="22">
    <location>
        <begin position="49"/>
        <end position="70"/>
    </location>
</feature>
<keyword evidence="25" id="KW-1185">Reference proteome</keyword>
<evidence type="ECO:0000256" key="16">
    <source>
        <dbReference type="ARBA" id="ARBA00047899"/>
    </source>
</evidence>
<reference evidence="24 25" key="1">
    <citation type="journal article" date="2012" name="Science">
        <title>The Paleozoic origin of enzymatic lignin decomposition reconstructed from 31 fungal genomes.</title>
        <authorList>
            <person name="Floudas D."/>
            <person name="Binder M."/>
            <person name="Riley R."/>
            <person name="Barry K."/>
            <person name="Blanchette R.A."/>
            <person name="Henrissat B."/>
            <person name="Martinez A.T."/>
            <person name="Otillar R."/>
            <person name="Spatafora J.W."/>
            <person name="Yadav J.S."/>
            <person name="Aerts A."/>
            <person name="Benoit I."/>
            <person name="Boyd A."/>
            <person name="Carlson A."/>
            <person name="Copeland A."/>
            <person name="Coutinho P.M."/>
            <person name="de Vries R.P."/>
            <person name="Ferreira P."/>
            <person name="Findley K."/>
            <person name="Foster B."/>
            <person name="Gaskell J."/>
            <person name="Glotzer D."/>
            <person name="Gorecki P."/>
            <person name="Heitman J."/>
            <person name="Hesse C."/>
            <person name="Hori C."/>
            <person name="Igarashi K."/>
            <person name="Jurgens J.A."/>
            <person name="Kallen N."/>
            <person name="Kersten P."/>
            <person name="Kohler A."/>
            <person name="Kuees U."/>
            <person name="Kumar T.K.A."/>
            <person name="Kuo A."/>
            <person name="LaButti K."/>
            <person name="Larrondo L.F."/>
            <person name="Lindquist E."/>
            <person name="Ling A."/>
            <person name="Lombard V."/>
            <person name="Lucas S."/>
            <person name="Lundell T."/>
            <person name="Martin R."/>
            <person name="McLaughlin D.J."/>
            <person name="Morgenstern I."/>
            <person name="Morin E."/>
            <person name="Murat C."/>
            <person name="Nagy L.G."/>
            <person name="Nolan M."/>
            <person name="Ohm R.A."/>
            <person name="Patyshakuliyeva A."/>
            <person name="Rokas A."/>
            <person name="Ruiz-Duenas F.J."/>
            <person name="Sabat G."/>
            <person name="Salamov A."/>
            <person name="Samejima M."/>
            <person name="Schmutz J."/>
            <person name="Slot J.C."/>
            <person name="St John F."/>
            <person name="Stenlid J."/>
            <person name="Sun H."/>
            <person name="Sun S."/>
            <person name="Syed K."/>
            <person name="Tsang A."/>
            <person name="Wiebenga A."/>
            <person name="Young D."/>
            <person name="Pisabarro A."/>
            <person name="Eastwood D.C."/>
            <person name="Martin F."/>
            <person name="Cullen D."/>
            <person name="Grigoriev I.V."/>
            <person name="Hibbett D.S."/>
        </authorList>
    </citation>
    <scope>NUCLEOTIDE SEQUENCE</scope>
    <source>
        <strain evidence="25">FP-58527</strain>
    </source>
</reference>
<dbReference type="GO" id="GO:0042254">
    <property type="term" value="P:ribosome biogenesis"/>
    <property type="evidence" value="ECO:0007669"/>
    <property type="project" value="UniProtKB-KW"/>
</dbReference>
<feature type="binding site" evidence="20">
    <location>
        <position position="248"/>
    </location>
    <ligand>
        <name>ATP</name>
        <dbReference type="ChEBI" id="CHEBI:30616"/>
    </ligand>
</feature>
<feature type="binding site" evidence="21">
    <location>
        <position position="421"/>
    </location>
    <ligand>
        <name>Mg(2+)</name>
        <dbReference type="ChEBI" id="CHEBI:18420"/>
    </ligand>
</feature>
<evidence type="ECO:0000256" key="21">
    <source>
        <dbReference type="PIRSR" id="PIRSR038147-3"/>
    </source>
</evidence>
<dbReference type="EMBL" id="KE504124">
    <property type="protein sequence ID" value="EPT05293.1"/>
    <property type="molecule type" value="Genomic_DNA"/>
</dbReference>
<evidence type="ECO:0000256" key="14">
    <source>
        <dbReference type="ARBA" id="ARBA00022840"/>
    </source>
</evidence>
<evidence type="ECO:0000256" key="15">
    <source>
        <dbReference type="ARBA" id="ARBA00022842"/>
    </source>
</evidence>
<dbReference type="InterPro" id="IPR051272">
    <property type="entry name" value="RIO-type_Ser/Thr_kinase"/>
</dbReference>
<dbReference type="InterPro" id="IPR018935">
    <property type="entry name" value="RIO_kinase_CS"/>
</dbReference>
<dbReference type="GO" id="GO:0016787">
    <property type="term" value="F:hydrolase activity"/>
    <property type="evidence" value="ECO:0007669"/>
    <property type="project" value="UniProtKB-KW"/>
</dbReference>
<dbReference type="eggNOG" id="KOG2270">
    <property type="taxonomic scope" value="Eukaryota"/>
</dbReference>
<keyword evidence="9" id="KW-0808">Transferase</keyword>
<dbReference type="PIRSF" id="PIRSF038147">
    <property type="entry name" value="Ser/Thr_PK_RIO1"/>
    <property type="match status" value="1"/>
</dbReference>
<protein>
    <recommendedName>
        <fullName evidence="5">Serine/threonine-protein kinase RIO1</fullName>
        <ecNumber evidence="4">2.7.11.1</ecNumber>
    </recommendedName>
    <alternativeName>
        <fullName evidence="18">Serine/threonine-protein kinase rio1</fullName>
    </alternativeName>
</protein>
<dbReference type="InParanoid" id="S8EMA3"/>
<feature type="region of interest" description="Disordered" evidence="22">
    <location>
        <begin position="1"/>
        <end position="24"/>
    </location>
</feature>
<evidence type="ECO:0000256" key="8">
    <source>
        <dbReference type="ARBA" id="ARBA00022527"/>
    </source>
</evidence>
<keyword evidence="8" id="KW-0723">Serine/threonine-protein kinase</keyword>
<evidence type="ECO:0000256" key="10">
    <source>
        <dbReference type="ARBA" id="ARBA00022723"/>
    </source>
</evidence>
<feature type="active site" description="4-aspartylphosphate intermediate" evidence="19">
    <location>
        <position position="421"/>
    </location>
</feature>
<feature type="region of interest" description="Disordered" evidence="22">
    <location>
        <begin position="557"/>
        <end position="651"/>
    </location>
</feature>
<comment type="catalytic activity">
    <reaction evidence="17">
        <text>L-seryl-[protein] + ATP = O-phospho-L-seryl-[protein] + ADP + H(+)</text>
        <dbReference type="Rhea" id="RHEA:17989"/>
        <dbReference type="Rhea" id="RHEA-COMP:9863"/>
        <dbReference type="Rhea" id="RHEA-COMP:11604"/>
        <dbReference type="ChEBI" id="CHEBI:15378"/>
        <dbReference type="ChEBI" id="CHEBI:29999"/>
        <dbReference type="ChEBI" id="CHEBI:30616"/>
        <dbReference type="ChEBI" id="CHEBI:83421"/>
        <dbReference type="ChEBI" id="CHEBI:456216"/>
        <dbReference type="EC" id="2.7.11.1"/>
    </reaction>
</comment>
<dbReference type="CDD" id="cd05147">
    <property type="entry name" value="RIO1_euk"/>
    <property type="match status" value="1"/>
</dbReference>
<dbReference type="FunFam" id="3.30.200.20:FF:000148">
    <property type="entry name" value="Serine/threonine-protein kinase RIO1"/>
    <property type="match status" value="1"/>
</dbReference>
<feature type="compositionally biased region" description="Basic and acidic residues" evidence="22">
    <location>
        <begin position="495"/>
        <end position="506"/>
    </location>
</feature>
<accession>S8EMA3</accession>
<dbReference type="GO" id="GO:0005737">
    <property type="term" value="C:cytoplasm"/>
    <property type="evidence" value="ECO:0007669"/>
    <property type="project" value="UniProtKB-SubCell"/>
</dbReference>
<evidence type="ECO:0000256" key="4">
    <source>
        <dbReference type="ARBA" id="ARBA00012513"/>
    </source>
</evidence>
<keyword evidence="11 20" id="KW-0547">Nucleotide-binding</keyword>
<feature type="compositionally biased region" description="Acidic residues" evidence="22">
    <location>
        <begin position="584"/>
        <end position="603"/>
    </location>
</feature>
<feature type="active site" description="Proton acceptor" evidence="19">
    <location>
        <position position="365"/>
    </location>
</feature>
<comment type="catalytic activity">
    <reaction evidence="16">
        <text>L-threonyl-[protein] + ATP = O-phospho-L-threonyl-[protein] + ADP + H(+)</text>
        <dbReference type="Rhea" id="RHEA:46608"/>
        <dbReference type="Rhea" id="RHEA-COMP:11060"/>
        <dbReference type="Rhea" id="RHEA-COMP:11605"/>
        <dbReference type="ChEBI" id="CHEBI:15378"/>
        <dbReference type="ChEBI" id="CHEBI:30013"/>
        <dbReference type="ChEBI" id="CHEBI:30616"/>
        <dbReference type="ChEBI" id="CHEBI:61977"/>
        <dbReference type="ChEBI" id="CHEBI:456216"/>
        <dbReference type="EC" id="2.7.11.1"/>
    </reaction>
</comment>
<sequence length="651" mass="72176">MPAVSSAQIAESAEGQFDDAPEDASVLRAGHAYIDEVPADDHRLLEWSSESESEDEGAQDEFAEEEDAMEEAAFQTLRAEDEDWEIAERDFTKQYNRVRQHVAVRTGAAQGFASSVNRNAAVASLPAVNRPKQRAAKTNGPALAAHAKEKTADQLQALSKYSSRIRHIDMPYDLGVGVNRKGPSATANMKDKSDRATNEQVLDPRTRIILFKMIGRGLLYEVNGCVSTGKEANVYHALTPDHKHLALKIYKTSILVFKDRDKYVSGEYRFRRGYSRHNPRKMVRVWAEKEMRNLKRLVAAGIRCPDPAEVRENVLVMGFVGDREGWASPRLKDADIPEALVPNLYVELFLMVRKMFLECKLVHADLSEYNILYHIEETPLTGQAFPTVDASTSLPGAAQAQSAEDEGTNKSQLQGHLYIIDVSQSVEHDHPHAFDFLRSDLRNVEDFFSKRGAPCVGLRRAFEFVTRESLGTAAEDPATTLRRWMNEPDETPIDGEDRGEARRDAAQEDAVFMKSYIPRTLTEVYDPERDVGALSRGEGAQLIYRDVIGLVTTDDAGAGKSASQATANGNKVRFQDDVPAPEDGSADGEEASEDGEDSSDSESDGEKRGLEERRPRGHRHEDKEAKKVRPIVLPPHGLRAGTPASLGVAYS</sequence>
<evidence type="ECO:0000256" key="2">
    <source>
        <dbReference type="ARBA" id="ARBA00004496"/>
    </source>
</evidence>
<evidence type="ECO:0000256" key="19">
    <source>
        <dbReference type="PIRSR" id="PIRSR038147-1"/>
    </source>
</evidence>
<dbReference type="Pfam" id="PF01163">
    <property type="entry name" value="RIO1"/>
    <property type="match status" value="2"/>
</dbReference>
<feature type="binding site" evidence="20">
    <location>
        <position position="318"/>
    </location>
    <ligand>
        <name>ATP</name>
        <dbReference type="ChEBI" id="CHEBI:30616"/>
    </ligand>
</feature>
<evidence type="ECO:0000256" key="9">
    <source>
        <dbReference type="ARBA" id="ARBA00022679"/>
    </source>
</evidence>
<feature type="compositionally biased region" description="Basic and acidic residues" evidence="22">
    <location>
        <begin position="604"/>
        <end position="627"/>
    </location>
</feature>
<evidence type="ECO:0000256" key="12">
    <source>
        <dbReference type="ARBA" id="ARBA00022777"/>
    </source>
</evidence>
<evidence type="ECO:0000256" key="3">
    <source>
        <dbReference type="ARBA" id="ARBA00009196"/>
    </source>
</evidence>
<evidence type="ECO:0000313" key="25">
    <source>
        <dbReference type="Proteomes" id="UP000015241"/>
    </source>
</evidence>
<keyword evidence="13" id="KW-0378">Hydrolase</keyword>
<comment type="cofactor">
    <cofactor evidence="1 21">
        <name>Mg(2+)</name>
        <dbReference type="ChEBI" id="CHEBI:18420"/>
    </cofactor>
</comment>
<name>S8EMA3_FOMSC</name>
<dbReference type="SMART" id="SM00090">
    <property type="entry name" value="RIO"/>
    <property type="match status" value="1"/>
</dbReference>